<dbReference type="OrthoDB" id="7062777at2"/>
<sequence length="134" mass="15183">MEWEFTPEDVVKGVVDYGLAEFRRDLAEEVQLNMGAEDPLRLRRVFDLVYDLCYALATSKDLEAHLAAYAYDPPTVQFLRELQPAMVENATMLGAILQRSIMDHVAAGQPLERAIAEVDQWHRAFVAENSPPFS</sequence>
<protein>
    <submittedName>
        <fullName evidence="1">Uncharacterized protein</fullName>
    </submittedName>
</protein>
<accession>A0A2Z6DVY2</accession>
<evidence type="ECO:0000313" key="2">
    <source>
        <dbReference type="Proteomes" id="UP000262004"/>
    </source>
</evidence>
<keyword evidence="2" id="KW-1185">Reference proteome</keyword>
<organism evidence="1 2">
    <name type="scientific">Hydrogenophilus thermoluteolus</name>
    <name type="common">Pseudomonas hydrogenothermophila</name>
    <dbReference type="NCBI Taxonomy" id="297"/>
    <lineage>
        <taxon>Bacteria</taxon>
        <taxon>Pseudomonadati</taxon>
        <taxon>Pseudomonadota</taxon>
        <taxon>Hydrogenophilia</taxon>
        <taxon>Hydrogenophilales</taxon>
        <taxon>Hydrogenophilaceae</taxon>
        <taxon>Hydrogenophilus</taxon>
    </lineage>
</organism>
<reference evidence="1 2" key="1">
    <citation type="submission" date="2018-04" db="EMBL/GenBank/DDBJ databases">
        <title>Complete genome sequence of Hydrogenophilus thermoluteolus TH-1.</title>
        <authorList>
            <person name="Arai H."/>
        </authorList>
    </citation>
    <scope>NUCLEOTIDE SEQUENCE [LARGE SCALE GENOMIC DNA]</scope>
    <source>
        <strain evidence="1 2">TH-1</strain>
    </source>
</reference>
<name>A0A2Z6DVY2_HYDTE</name>
<dbReference type="RefSeq" id="WP_119334361.1">
    <property type="nucleotide sequence ID" value="NZ_AP018558.1"/>
</dbReference>
<dbReference type="EMBL" id="AP018558">
    <property type="protein sequence ID" value="BBD76528.1"/>
    <property type="molecule type" value="Genomic_DNA"/>
</dbReference>
<dbReference type="AlphaFoldDB" id="A0A2Z6DVY2"/>
<gene>
    <name evidence="1" type="ORF">HPTL_0258</name>
</gene>
<dbReference type="Proteomes" id="UP000262004">
    <property type="component" value="Chromosome"/>
</dbReference>
<proteinExistence type="predicted"/>
<evidence type="ECO:0000313" key="1">
    <source>
        <dbReference type="EMBL" id="BBD76528.1"/>
    </source>
</evidence>
<dbReference type="KEGG" id="htl:HPTL_0258"/>